<keyword evidence="9" id="KW-0902">Two-component regulatory system</keyword>
<organism evidence="15 16">
    <name type="scientific">Dactylosporangium matsuzakiense</name>
    <dbReference type="NCBI Taxonomy" id="53360"/>
    <lineage>
        <taxon>Bacteria</taxon>
        <taxon>Bacillati</taxon>
        <taxon>Actinomycetota</taxon>
        <taxon>Actinomycetes</taxon>
        <taxon>Micromonosporales</taxon>
        <taxon>Micromonosporaceae</taxon>
        <taxon>Dactylosporangium</taxon>
    </lineage>
</organism>
<evidence type="ECO:0000256" key="3">
    <source>
        <dbReference type="ARBA" id="ARBA00022679"/>
    </source>
</evidence>
<dbReference type="GO" id="GO:0000155">
    <property type="term" value="F:phosphorelay sensor kinase activity"/>
    <property type="evidence" value="ECO:0007669"/>
    <property type="project" value="InterPro"/>
</dbReference>
<evidence type="ECO:0000256" key="5">
    <source>
        <dbReference type="ARBA" id="ARBA00022741"/>
    </source>
</evidence>
<evidence type="ECO:0000256" key="4">
    <source>
        <dbReference type="ARBA" id="ARBA00022692"/>
    </source>
</evidence>
<dbReference type="InterPro" id="IPR029016">
    <property type="entry name" value="GAF-like_dom_sf"/>
</dbReference>
<keyword evidence="8 12" id="KW-1133">Transmembrane helix</keyword>
<evidence type="ECO:0000256" key="6">
    <source>
        <dbReference type="ARBA" id="ARBA00022777"/>
    </source>
</evidence>
<protein>
    <recommendedName>
        <fullName evidence="17">Histidine kinase</fullName>
    </recommendedName>
</protein>
<evidence type="ECO:0000256" key="12">
    <source>
        <dbReference type="SAM" id="Phobius"/>
    </source>
</evidence>
<feature type="domain" description="GAF" evidence="13">
    <location>
        <begin position="294"/>
        <end position="440"/>
    </location>
</feature>
<dbReference type="CDD" id="cd16917">
    <property type="entry name" value="HATPase_UhpB-NarQ-NarX-like"/>
    <property type="match status" value="1"/>
</dbReference>
<keyword evidence="10 12" id="KW-0472">Membrane</keyword>
<reference evidence="15" key="2">
    <citation type="submission" date="2023-01" db="EMBL/GenBank/DDBJ databases">
        <authorList>
            <person name="Sun Q."/>
            <person name="Evtushenko L."/>
        </authorList>
    </citation>
    <scope>NUCLEOTIDE SEQUENCE</scope>
    <source>
        <strain evidence="15">VKM Ac-1321</strain>
    </source>
</reference>
<feature type="compositionally biased region" description="Gly residues" evidence="11">
    <location>
        <begin position="620"/>
        <end position="632"/>
    </location>
</feature>
<dbReference type="SMART" id="SM00065">
    <property type="entry name" value="GAF"/>
    <property type="match status" value="1"/>
</dbReference>
<comment type="subcellular location">
    <subcellularLocation>
        <location evidence="1">Membrane</location>
        <topology evidence="1">Multi-pass membrane protein</topology>
    </subcellularLocation>
</comment>
<keyword evidence="7" id="KW-0067">ATP-binding</keyword>
<dbReference type="Gene3D" id="3.30.450.40">
    <property type="match status" value="1"/>
</dbReference>
<dbReference type="InterPro" id="IPR003018">
    <property type="entry name" value="GAF"/>
</dbReference>
<dbReference type="SUPFAM" id="SSF55781">
    <property type="entry name" value="GAF domain-like"/>
    <property type="match status" value="1"/>
</dbReference>
<dbReference type="Pfam" id="PF01590">
    <property type="entry name" value="GAF"/>
    <property type="match status" value="1"/>
</dbReference>
<evidence type="ECO:0000256" key="8">
    <source>
        <dbReference type="ARBA" id="ARBA00022989"/>
    </source>
</evidence>
<feature type="region of interest" description="Disordered" evidence="11">
    <location>
        <begin position="1"/>
        <end position="24"/>
    </location>
</feature>
<dbReference type="Pfam" id="PF02518">
    <property type="entry name" value="HATPase_c"/>
    <property type="match status" value="1"/>
</dbReference>
<dbReference type="Pfam" id="PF13493">
    <property type="entry name" value="DUF4118"/>
    <property type="match status" value="1"/>
</dbReference>
<keyword evidence="4 12" id="KW-0812">Transmembrane</keyword>
<sequence length="667" mass="70902">MGNGQRHPFEPHAGAARRAVDHRRPRRAAITRGLNSLLLPAALLPAPIKVIVTLLVVTAETAVVGALYHLSARNPPGASIYMLGVLAITILWGARFGFLTALISTVAFNYCYVPPAGLHLTSPHDAVRLLLFTVAVLVGGALAGLARGNAEEARRRAFEAETIARLTHLFLDNDLEQGLREASRCLEEQFGLRSAALVLAGSDQSGPAPGDIVIGIGGRAEPDALLLVPGDTPPHVCRRIRACVGEPLAATVSAALERDRLINSLRSSRARTEAVLAEQTALRRVATLVARGGSPDRVFAAVTAELHRLFTDCRTALVRYEPNGEVCVASEHDERGTLMPARPNQPISRYSIVGNVERLKRTVQVDYDTLPGPVAAEVRQLGVHRGIGVPVFVDGRLWGALLVLSFRVDPIPAGAQSRLQAFNELVATAIAVADNRAALAASRSRLVSAADDARRRIERDLHDGAQQRIISLALQLRLATDTVTSLPEAQRLLSSAVQGLTEIHQSLSDLARGIHPVLLAQGGLGPTIRMLARRSVVPCELDLDISRRLPEPVEVAIYYVVAEALTNIAKHSGASFACISVLADDRCVRVRVSDDGAGSADPARGTGLVGLRDRLEALGGGLSITSPPGGGTTLHAELPLVRPGTTSVPDDPRERVATRGEGSGNRV</sequence>
<gene>
    <name evidence="15" type="ORF">GCM10017581_010740</name>
</gene>
<evidence type="ECO:0000259" key="13">
    <source>
        <dbReference type="SMART" id="SM00065"/>
    </source>
</evidence>
<feature type="region of interest" description="Disordered" evidence="11">
    <location>
        <begin position="620"/>
        <end position="667"/>
    </location>
</feature>
<keyword evidence="3" id="KW-0808">Transferase</keyword>
<feature type="transmembrane region" description="Helical" evidence="12">
    <location>
        <begin position="46"/>
        <end position="68"/>
    </location>
</feature>
<dbReference type="GO" id="GO:0005524">
    <property type="term" value="F:ATP binding"/>
    <property type="evidence" value="ECO:0007669"/>
    <property type="project" value="UniProtKB-KW"/>
</dbReference>
<keyword evidence="6" id="KW-0418">Kinase</keyword>
<dbReference type="GO" id="GO:0046983">
    <property type="term" value="F:protein dimerization activity"/>
    <property type="evidence" value="ECO:0007669"/>
    <property type="project" value="InterPro"/>
</dbReference>
<comment type="caution">
    <text evidence="15">The sequence shown here is derived from an EMBL/GenBank/DDBJ whole genome shotgun (WGS) entry which is preliminary data.</text>
</comment>
<feature type="transmembrane region" description="Helical" evidence="12">
    <location>
        <begin position="126"/>
        <end position="146"/>
    </location>
</feature>
<evidence type="ECO:0000256" key="11">
    <source>
        <dbReference type="SAM" id="MobiDB-lite"/>
    </source>
</evidence>
<evidence type="ECO:0000256" key="9">
    <source>
        <dbReference type="ARBA" id="ARBA00023012"/>
    </source>
</evidence>
<dbReference type="SMART" id="SM00387">
    <property type="entry name" value="HATPase_c"/>
    <property type="match status" value="1"/>
</dbReference>
<evidence type="ECO:0000256" key="7">
    <source>
        <dbReference type="ARBA" id="ARBA00022840"/>
    </source>
</evidence>
<keyword evidence="5" id="KW-0547">Nucleotide-binding</keyword>
<accession>A0A9W6KH05</accession>
<feature type="domain" description="Histidine kinase/HSP90-like ATPase" evidence="14">
    <location>
        <begin position="552"/>
        <end position="642"/>
    </location>
</feature>
<evidence type="ECO:0000256" key="1">
    <source>
        <dbReference type="ARBA" id="ARBA00004141"/>
    </source>
</evidence>
<name>A0A9W6KH05_9ACTN</name>
<keyword evidence="2" id="KW-0597">Phosphoprotein</keyword>
<evidence type="ECO:0000259" key="14">
    <source>
        <dbReference type="SMART" id="SM00387"/>
    </source>
</evidence>
<dbReference type="InterPro" id="IPR038318">
    <property type="entry name" value="KdpD_sf"/>
</dbReference>
<evidence type="ECO:0008006" key="17">
    <source>
        <dbReference type="Google" id="ProtNLM"/>
    </source>
</evidence>
<dbReference type="InterPro" id="IPR003594">
    <property type="entry name" value="HATPase_dom"/>
</dbReference>
<dbReference type="EMBL" id="BSFP01000003">
    <property type="protein sequence ID" value="GLK99333.1"/>
    <property type="molecule type" value="Genomic_DNA"/>
</dbReference>
<dbReference type="GO" id="GO:0016020">
    <property type="term" value="C:membrane"/>
    <property type="evidence" value="ECO:0007669"/>
    <property type="project" value="UniProtKB-SubCell"/>
</dbReference>
<evidence type="ECO:0000313" key="15">
    <source>
        <dbReference type="EMBL" id="GLK99333.1"/>
    </source>
</evidence>
<proteinExistence type="predicted"/>
<reference evidence="15" key="1">
    <citation type="journal article" date="2014" name="Int. J. Syst. Evol. Microbiol.">
        <title>Complete genome sequence of Corynebacterium casei LMG S-19264T (=DSM 44701T), isolated from a smear-ripened cheese.</title>
        <authorList>
            <consortium name="US DOE Joint Genome Institute (JGI-PGF)"/>
            <person name="Walter F."/>
            <person name="Albersmeier A."/>
            <person name="Kalinowski J."/>
            <person name="Ruckert C."/>
        </authorList>
    </citation>
    <scope>NUCLEOTIDE SEQUENCE</scope>
    <source>
        <strain evidence="15">VKM Ac-1321</strain>
    </source>
</reference>
<dbReference type="InterPro" id="IPR050482">
    <property type="entry name" value="Sensor_HK_TwoCompSys"/>
</dbReference>
<feature type="transmembrane region" description="Helical" evidence="12">
    <location>
        <begin position="80"/>
        <end position="106"/>
    </location>
</feature>
<dbReference type="Proteomes" id="UP001143480">
    <property type="component" value="Unassembled WGS sequence"/>
</dbReference>
<dbReference type="SUPFAM" id="SSF55874">
    <property type="entry name" value="ATPase domain of HSP90 chaperone/DNA topoisomerase II/histidine kinase"/>
    <property type="match status" value="1"/>
</dbReference>
<dbReference type="Gene3D" id="1.20.120.620">
    <property type="entry name" value="Backbone structure of the membrane domain of e. Coli histidine kinase receptor kdpd"/>
    <property type="match status" value="1"/>
</dbReference>
<evidence type="ECO:0000256" key="2">
    <source>
        <dbReference type="ARBA" id="ARBA00022553"/>
    </source>
</evidence>
<dbReference type="AlphaFoldDB" id="A0A9W6KH05"/>
<evidence type="ECO:0000256" key="10">
    <source>
        <dbReference type="ARBA" id="ARBA00023136"/>
    </source>
</evidence>
<dbReference type="Gene3D" id="1.20.5.1930">
    <property type="match status" value="1"/>
</dbReference>
<dbReference type="Gene3D" id="3.30.565.10">
    <property type="entry name" value="Histidine kinase-like ATPase, C-terminal domain"/>
    <property type="match status" value="1"/>
</dbReference>
<dbReference type="Pfam" id="PF07730">
    <property type="entry name" value="HisKA_3"/>
    <property type="match status" value="1"/>
</dbReference>
<dbReference type="InterPro" id="IPR011712">
    <property type="entry name" value="Sig_transdc_His_kin_sub3_dim/P"/>
</dbReference>
<dbReference type="InterPro" id="IPR036890">
    <property type="entry name" value="HATPase_C_sf"/>
</dbReference>
<dbReference type="PANTHER" id="PTHR24421">
    <property type="entry name" value="NITRATE/NITRITE SENSOR PROTEIN NARX-RELATED"/>
    <property type="match status" value="1"/>
</dbReference>
<evidence type="ECO:0000313" key="16">
    <source>
        <dbReference type="Proteomes" id="UP001143480"/>
    </source>
</evidence>
<dbReference type="InterPro" id="IPR025201">
    <property type="entry name" value="KdpD_TM"/>
</dbReference>
<keyword evidence="16" id="KW-1185">Reference proteome</keyword>